<proteinExistence type="predicted"/>
<feature type="region of interest" description="Disordered" evidence="1">
    <location>
        <begin position="19"/>
        <end position="76"/>
    </location>
</feature>
<evidence type="ECO:0000313" key="2">
    <source>
        <dbReference type="EMBL" id="QJE95649.1"/>
    </source>
</evidence>
<evidence type="ECO:0000256" key="1">
    <source>
        <dbReference type="SAM" id="MobiDB-lite"/>
    </source>
</evidence>
<accession>A0A858RGU1</accession>
<evidence type="ECO:0000313" key="3">
    <source>
        <dbReference type="Proteomes" id="UP000501812"/>
    </source>
</evidence>
<sequence>MKSSVAIAISLACAAAGFFGGRLSQSPGPSGSRGDATAQETKSKDGGARERAEKSSNKSSARRSSSRSNKPVSSPLAASLQEVVNSFNNQDLTMPDGSQSELLLFDLSKLERVMSSIDKASEAELAELKELVRTNEESSEDALILQTLISLPLLAREIQLHGARALDDEVTKALEDPVETNIEETLPTMIYTLALQNPTEAEEWLETYAKRTDTDELIIDNDELRAAIDKAKQDSSGSK</sequence>
<gene>
    <name evidence="2" type="ORF">HHL09_07560</name>
</gene>
<dbReference type="KEGG" id="luo:HHL09_07560"/>
<organism evidence="2 3">
    <name type="scientific">Luteolibacter luteus</name>
    <dbReference type="NCBI Taxonomy" id="2728835"/>
    <lineage>
        <taxon>Bacteria</taxon>
        <taxon>Pseudomonadati</taxon>
        <taxon>Verrucomicrobiota</taxon>
        <taxon>Verrucomicrobiia</taxon>
        <taxon>Verrucomicrobiales</taxon>
        <taxon>Verrucomicrobiaceae</taxon>
        <taxon>Luteolibacter</taxon>
    </lineage>
</organism>
<keyword evidence="3" id="KW-1185">Reference proteome</keyword>
<reference evidence="2 3" key="1">
    <citation type="submission" date="2020-04" db="EMBL/GenBank/DDBJ databases">
        <title>Luteolibacter sp. G-1-1-1 isolated from soil.</title>
        <authorList>
            <person name="Dahal R.H."/>
        </authorList>
    </citation>
    <scope>NUCLEOTIDE SEQUENCE [LARGE SCALE GENOMIC DNA]</scope>
    <source>
        <strain evidence="2 3">G-1-1-1</strain>
    </source>
</reference>
<feature type="compositionally biased region" description="Basic and acidic residues" evidence="1">
    <location>
        <begin position="41"/>
        <end position="56"/>
    </location>
</feature>
<dbReference type="EMBL" id="CP051774">
    <property type="protein sequence ID" value="QJE95649.1"/>
    <property type="molecule type" value="Genomic_DNA"/>
</dbReference>
<dbReference type="Proteomes" id="UP000501812">
    <property type="component" value="Chromosome"/>
</dbReference>
<name>A0A858RGU1_9BACT</name>
<protein>
    <submittedName>
        <fullName evidence="2">Uncharacterized protein</fullName>
    </submittedName>
</protein>
<dbReference type="AlphaFoldDB" id="A0A858RGU1"/>
<dbReference type="RefSeq" id="WP_169453962.1">
    <property type="nucleotide sequence ID" value="NZ_CP051774.1"/>
</dbReference>